<dbReference type="AlphaFoldDB" id="A0A6G4A6E9"/>
<keyword evidence="1" id="KW-1133">Transmembrane helix</keyword>
<feature type="transmembrane region" description="Helical" evidence="1">
    <location>
        <begin position="61"/>
        <end position="80"/>
    </location>
</feature>
<evidence type="ECO:0000256" key="1">
    <source>
        <dbReference type="SAM" id="Phobius"/>
    </source>
</evidence>
<gene>
    <name evidence="2" type="ORF">GK047_26005</name>
</gene>
<accession>A0A6G4A6E9</accession>
<organism evidence="2">
    <name type="scientific">Paenibacillus sp. SYP-B3998</name>
    <dbReference type="NCBI Taxonomy" id="2678564"/>
    <lineage>
        <taxon>Bacteria</taxon>
        <taxon>Bacillati</taxon>
        <taxon>Bacillota</taxon>
        <taxon>Bacilli</taxon>
        <taxon>Bacillales</taxon>
        <taxon>Paenibacillaceae</taxon>
        <taxon>Paenibacillus</taxon>
    </lineage>
</organism>
<comment type="caution">
    <text evidence="2">The sequence shown here is derived from an EMBL/GenBank/DDBJ whole genome shotgun (WGS) entry which is preliminary data.</text>
</comment>
<name>A0A6G4A6E9_9BACL</name>
<keyword evidence="1" id="KW-0472">Membrane</keyword>
<protein>
    <submittedName>
        <fullName evidence="2">Uncharacterized protein</fullName>
    </submittedName>
</protein>
<proteinExistence type="predicted"/>
<evidence type="ECO:0000313" key="2">
    <source>
        <dbReference type="EMBL" id="NEW09401.1"/>
    </source>
</evidence>
<reference evidence="2" key="1">
    <citation type="submission" date="2020-02" db="EMBL/GenBank/DDBJ databases">
        <authorList>
            <person name="Shen X.-R."/>
            <person name="Zhang Y.-X."/>
        </authorList>
    </citation>
    <scope>NUCLEOTIDE SEQUENCE</scope>
    <source>
        <strain evidence="2">SYP-B3998</strain>
    </source>
</reference>
<keyword evidence="1" id="KW-0812">Transmembrane</keyword>
<sequence>MPEPLIWSLVMEWFSVRVGEKEEPFAAAPLVTHVISFLDPVGVVFLQLFEYRRRQGDLSNGFFCFGCFTITSSLNACIIIR</sequence>
<dbReference type="RefSeq" id="WP_163953221.1">
    <property type="nucleotide sequence ID" value="NZ_JAAIKC010000017.1"/>
</dbReference>
<feature type="transmembrane region" description="Helical" evidence="1">
    <location>
        <begin position="25"/>
        <end position="49"/>
    </location>
</feature>
<dbReference type="EMBL" id="JAAIKC010000017">
    <property type="protein sequence ID" value="NEW09401.1"/>
    <property type="molecule type" value="Genomic_DNA"/>
</dbReference>